<dbReference type="AlphaFoldDB" id="A0A369UTD2"/>
<feature type="transmembrane region" description="Helical" evidence="8">
    <location>
        <begin position="569"/>
        <end position="593"/>
    </location>
</feature>
<feature type="region of interest" description="Disordered" evidence="7">
    <location>
        <begin position="779"/>
        <end position="808"/>
    </location>
</feature>
<dbReference type="EMBL" id="QQBH01000055">
    <property type="protein sequence ID" value="RDD84012.1"/>
    <property type="molecule type" value="Genomic_DNA"/>
</dbReference>
<protein>
    <submittedName>
        <fullName evidence="13">Mechanosensitive ion channel family protein</fullName>
    </submittedName>
</protein>
<evidence type="ECO:0000313" key="14">
    <source>
        <dbReference type="Proteomes" id="UP000253742"/>
    </source>
</evidence>
<evidence type="ECO:0000256" key="9">
    <source>
        <dbReference type="SAM" id="SignalP"/>
    </source>
</evidence>
<keyword evidence="6 8" id="KW-0472">Membrane</keyword>
<dbReference type="InterPro" id="IPR052702">
    <property type="entry name" value="MscS-like_channel"/>
</dbReference>
<evidence type="ECO:0000256" key="4">
    <source>
        <dbReference type="ARBA" id="ARBA00022692"/>
    </source>
</evidence>
<evidence type="ECO:0000256" key="8">
    <source>
        <dbReference type="SAM" id="Phobius"/>
    </source>
</evidence>
<feature type="transmembrane region" description="Helical" evidence="8">
    <location>
        <begin position="436"/>
        <end position="457"/>
    </location>
</feature>
<dbReference type="InterPro" id="IPR022249">
    <property type="entry name" value="DUF3772"/>
</dbReference>
<proteinExistence type="inferred from homology"/>
<keyword evidence="4 8" id="KW-0812">Transmembrane</keyword>
<sequence>MIPNPQHPLLRALPRTRSLATLIAAVLLALCLAPAFAAAPTSPAEIDTMLAGARKQLDDIRKRVPDETDDADLLKQRGDVLDIQSKADATADALAPQLASVTARLSELGTPPEGVKEAADVAAQRMQLEKSSRALDAQIKLARLLSVDAGQTAEQISGLRRTQFQARLGERRDSFLSSQFWAEFREEFPGDLERLVALRDDLATAVGQTPKWGWLLLAATAALAIALRVWIGRMLLRLTATRVPPGRLRRSFLAVAFLTLAVATPGIIALLIHVGLDWNSQLSESTSALLANLVATVCFGGYVSGLGYALLSAKRPSWRLPPISDKVAYRLRWLPGVLGVIVVLIWLAERLPVLLNASLTTTITLTGIVAVFVMVTMAVALSIGRRLRRKALREDGPPPPFWTSLLLTATGTVLVISLASLLAGYVAFGSFLTKQVLWVVIILASAYLLSVLIEDGFSTLLGTSHREDSDGPSLRDQAAVLLSGVGRVAVGLLALILLLAPFGEGPMDLLQRFDQLRKGLAIGEAQIRPGAVLQALLVLGLSLLGVKMLKRWLSNRYLPTTELDPGMQLSAATLFGYAGFVLAVALSLSAAGIGLERVAWIASALSVGIGFGLQAVVQNFVSGLILLAERPVKVGDWVSLGGVEGDILRINVRATEIQMGDRSTVIVPNSEFVTKTVRNVTRSNPLGLVQIKLPLPLSTDAQRVRELILQAFTDHEDVLDTPAPNVFLDGIEGGNLMFNAKGYVSSPRAAYGVRSALLFTLLQRLHEAGLEVSSPPTMLLASAPQTAPLPRPDAAEEPGAAARPAATP</sequence>
<evidence type="ECO:0000256" key="7">
    <source>
        <dbReference type="SAM" id="MobiDB-lite"/>
    </source>
</evidence>
<feature type="transmembrane region" description="Helical" evidence="8">
    <location>
        <begin position="331"/>
        <end position="348"/>
    </location>
</feature>
<dbReference type="InterPro" id="IPR049278">
    <property type="entry name" value="MS_channel_C"/>
</dbReference>
<dbReference type="SUPFAM" id="SSF82689">
    <property type="entry name" value="Mechanosensitive channel protein MscS (YggB), C-terminal domain"/>
    <property type="match status" value="1"/>
</dbReference>
<dbReference type="Gene3D" id="2.30.30.60">
    <property type="match status" value="1"/>
</dbReference>
<feature type="transmembrane region" description="Helical" evidence="8">
    <location>
        <begin position="360"/>
        <end position="384"/>
    </location>
</feature>
<gene>
    <name evidence="13" type="ORF">DVZ84_37550</name>
</gene>
<feature type="domain" description="Mechanosensitive ion channel MscS" evidence="10">
    <location>
        <begin position="616"/>
        <end position="682"/>
    </location>
</feature>
<dbReference type="InterPro" id="IPR010920">
    <property type="entry name" value="LSM_dom_sf"/>
</dbReference>
<dbReference type="SUPFAM" id="SSF82861">
    <property type="entry name" value="Mechanosensitive channel protein MscS (YggB), transmembrane region"/>
    <property type="match status" value="1"/>
</dbReference>
<feature type="transmembrane region" description="Helical" evidence="8">
    <location>
        <begin position="599"/>
        <end position="627"/>
    </location>
</feature>
<accession>A0A369UTD2</accession>
<comment type="similarity">
    <text evidence="2">Belongs to the MscS (TC 1.A.23) family.</text>
</comment>
<keyword evidence="9" id="KW-0732">Signal</keyword>
<dbReference type="Proteomes" id="UP000253742">
    <property type="component" value="Unassembled WGS sequence"/>
</dbReference>
<keyword evidence="5 8" id="KW-1133">Transmembrane helix</keyword>
<dbReference type="Gene3D" id="3.30.70.100">
    <property type="match status" value="1"/>
</dbReference>
<keyword evidence="3" id="KW-1003">Cell membrane</keyword>
<comment type="subcellular location">
    <subcellularLocation>
        <location evidence="1">Cell membrane</location>
        <topology evidence="1">Multi-pass membrane protein</topology>
    </subcellularLocation>
</comment>
<dbReference type="Gene3D" id="1.10.287.1260">
    <property type="match status" value="1"/>
</dbReference>
<evidence type="ECO:0000259" key="12">
    <source>
        <dbReference type="Pfam" id="PF21082"/>
    </source>
</evidence>
<feature type="domain" description="Mechanosensitive ion channel MscS C-terminal" evidence="12">
    <location>
        <begin position="693"/>
        <end position="771"/>
    </location>
</feature>
<dbReference type="SUPFAM" id="SSF50182">
    <property type="entry name" value="Sm-like ribonucleoproteins"/>
    <property type="match status" value="1"/>
</dbReference>
<evidence type="ECO:0000259" key="10">
    <source>
        <dbReference type="Pfam" id="PF00924"/>
    </source>
</evidence>
<dbReference type="GO" id="GO:0005886">
    <property type="term" value="C:plasma membrane"/>
    <property type="evidence" value="ECO:0007669"/>
    <property type="project" value="UniProtKB-SubCell"/>
</dbReference>
<dbReference type="InterPro" id="IPR011014">
    <property type="entry name" value="MscS_channel_TM-2"/>
</dbReference>
<feature type="signal peptide" evidence="9">
    <location>
        <begin position="1"/>
        <end position="37"/>
    </location>
</feature>
<feature type="transmembrane region" description="Helical" evidence="8">
    <location>
        <begin position="405"/>
        <end position="430"/>
    </location>
</feature>
<reference evidence="13 14" key="1">
    <citation type="submission" date="2018-07" db="EMBL/GenBank/DDBJ databases">
        <title>Genome guided investigation of antibiotics producing actinomycetales strain isolated from a Macau mangrove ecosystem.</title>
        <authorList>
            <person name="Hu D."/>
        </authorList>
    </citation>
    <scope>NUCLEOTIDE SEQUENCE [LARGE SCALE GENOMIC DNA]</scope>
    <source>
        <strain evidence="13 14">2297</strain>
    </source>
</reference>
<feature type="transmembrane region" description="Helical" evidence="8">
    <location>
        <begin position="288"/>
        <end position="311"/>
    </location>
</feature>
<dbReference type="InterPro" id="IPR006685">
    <property type="entry name" value="MscS_channel_2nd"/>
</dbReference>
<feature type="transmembrane region" description="Helical" evidence="8">
    <location>
        <begin position="252"/>
        <end position="276"/>
    </location>
</feature>
<dbReference type="Pfam" id="PF00924">
    <property type="entry name" value="MS_channel_2nd"/>
    <property type="match status" value="1"/>
</dbReference>
<evidence type="ECO:0000256" key="2">
    <source>
        <dbReference type="ARBA" id="ARBA00008017"/>
    </source>
</evidence>
<feature type="domain" description="DUF3772" evidence="11">
    <location>
        <begin position="139"/>
        <end position="201"/>
    </location>
</feature>
<organism evidence="13 14">
    <name type="scientific">Streptomyces parvulus</name>
    <dbReference type="NCBI Taxonomy" id="146923"/>
    <lineage>
        <taxon>Bacteria</taxon>
        <taxon>Bacillati</taxon>
        <taxon>Actinomycetota</taxon>
        <taxon>Actinomycetes</taxon>
        <taxon>Kitasatosporales</taxon>
        <taxon>Streptomycetaceae</taxon>
        <taxon>Streptomyces</taxon>
    </lineage>
</organism>
<dbReference type="Pfam" id="PF12607">
    <property type="entry name" value="DUF3772"/>
    <property type="match status" value="1"/>
</dbReference>
<feature type="compositionally biased region" description="Low complexity" evidence="7">
    <location>
        <begin position="797"/>
        <end position="808"/>
    </location>
</feature>
<dbReference type="InterPro" id="IPR011066">
    <property type="entry name" value="MscS_channel_C_sf"/>
</dbReference>
<evidence type="ECO:0000256" key="5">
    <source>
        <dbReference type="ARBA" id="ARBA00022989"/>
    </source>
</evidence>
<feature type="chain" id="PRO_5016877247" evidence="9">
    <location>
        <begin position="38"/>
        <end position="808"/>
    </location>
</feature>
<dbReference type="GO" id="GO:0055085">
    <property type="term" value="P:transmembrane transport"/>
    <property type="evidence" value="ECO:0007669"/>
    <property type="project" value="InterPro"/>
</dbReference>
<comment type="caution">
    <text evidence="13">The sequence shown here is derived from an EMBL/GenBank/DDBJ whole genome shotgun (WGS) entry which is preliminary data.</text>
</comment>
<feature type="transmembrane region" description="Helical" evidence="8">
    <location>
        <begin position="478"/>
        <end position="500"/>
    </location>
</feature>
<name>A0A369UTD2_9ACTN</name>
<dbReference type="Pfam" id="PF21082">
    <property type="entry name" value="MS_channel_3rd"/>
    <property type="match status" value="1"/>
</dbReference>
<evidence type="ECO:0000256" key="1">
    <source>
        <dbReference type="ARBA" id="ARBA00004651"/>
    </source>
</evidence>
<evidence type="ECO:0000313" key="13">
    <source>
        <dbReference type="EMBL" id="RDD84012.1"/>
    </source>
</evidence>
<evidence type="ECO:0000256" key="3">
    <source>
        <dbReference type="ARBA" id="ARBA00022475"/>
    </source>
</evidence>
<dbReference type="OrthoDB" id="4638917at2"/>
<feature type="transmembrane region" description="Helical" evidence="8">
    <location>
        <begin position="212"/>
        <end position="231"/>
    </location>
</feature>
<evidence type="ECO:0000259" key="11">
    <source>
        <dbReference type="Pfam" id="PF12607"/>
    </source>
</evidence>
<dbReference type="InterPro" id="IPR023408">
    <property type="entry name" value="MscS_beta-dom_sf"/>
</dbReference>
<evidence type="ECO:0000256" key="6">
    <source>
        <dbReference type="ARBA" id="ARBA00023136"/>
    </source>
</evidence>
<dbReference type="PANTHER" id="PTHR30347:SF9">
    <property type="entry name" value="MINICONDUCTANCE MECHANOSENSITIVE CHANNEL MSCM"/>
    <property type="match status" value="1"/>
</dbReference>
<dbReference type="PANTHER" id="PTHR30347">
    <property type="entry name" value="POTASSIUM CHANNEL RELATED"/>
    <property type="match status" value="1"/>
</dbReference>